<dbReference type="GO" id="GO:0019877">
    <property type="term" value="P:diaminopimelate biosynthetic process"/>
    <property type="evidence" value="ECO:0007669"/>
    <property type="project" value="UniProtKB-KW"/>
</dbReference>
<dbReference type="CDD" id="cd08659">
    <property type="entry name" value="M20_ArgE_DapE-like"/>
    <property type="match status" value="1"/>
</dbReference>
<dbReference type="Pfam" id="PF01546">
    <property type="entry name" value="Peptidase_M20"/>
    <property type="match status" value="1"/>
</dbReference>
<dbReference type="InterPro" id="IPR036264">
    <property type="entry name" value="Bact_exopeptidase_dim_dom"/>
</dbReference>
<organism evidence="16 17">
    <name type="scientific">Companilactobacillus farciminis</name>
    <dbReference type="NCBI Taxonomy" id="1612"/>
    <lineage>
        <taxon>Bacteria</taxon>
        <taxon>Bacillati</taxon>
        <taxon>Bacillota</taxon>
        <taxon>Bacilli</taxon>
        <taxon>Lactobacillales</taxon>
        <taxon>Lactobacillaceae</taxon>
        <taxon>Companilactobacillus</taxon>
    </lineage>
</organism>
<comment type="similarity">
    <text evidence="4">Belongs to the peptidase M20A family.</text>
</comment>
<evidence type="ECO:0000256" key="9">
    <source>
        <dbReference type="ARBA" id="ARBA00022801"/>
    </source>
</evidence>
<reference evidence="16" key="2">
    <citation type="submission" date="2021-09" db="EMBL/GenBank/DDBJ databases">
        <authorList>
            <person name="Gilroy R."/>
        </authorList>
    </citation>
    <scope>NUCLEOTIDE SEQUENCE</scope>
    <source>
        <strain evidence="16">7886</strain>
    </source>
</reference>
<keyword evidence="8" id="KW-0479">Metal-binding</keyword>
<evidence type="ECO:0000256" key="11">
    <source>
        <dbReference type="ARBA" id="ARBA00022915"/>
    </source>
</evidence>
<keyword evidence="10" id="KW-0862">Zinc</keyword>
<protein>
    <recommendedName>
        <fullName evidence="6">Probable succinyl-diaminopimelate desuccinylase</fullName>
        <ecNumber evidence="5">3.5.1.18</ecNumber>
    </recommendedName>
</protein>
<evidence type="ECO:0000256" key="6">
    <source>
        <dbReference type="ARBA" id="ARBA00016853"/>
    </source>
</evidence>
<evidence type="ECO:0000256" key="13">
    <source>
        <dbReference type="ARBA" id="ARBA00023285"/>
    </source>
</evidence>
<comment type="caution">
    <text evidence="16">The sequence shown here is derived from an EMBL/GenBank/DDBJ whole genome shotgun (WGS) entry which is preliminary data.</text>
</comment>
<dbReference type="Proteomes" id="UP000747013">
    <property type="component" value="Unassembled WGS sequence"/>
</dbReference>
<dbReference type="GO" id="GO:0046872">
    <property type="term" value="F:metal ion binding"/>
    <property type="evidence" value="ECO:0007669"/>
    <property type="project" value="UniProtKB-KW"/>
</dbReference>
<accession>A0A921HR66</accession>
<evidence type="ECO:0000256" key="7">
    <source>
        <dbReference type="ARBA" id="ARBA00022605"/>
    </source>
</evidence>
<dbReference type="InterPro" id="IPR010182">
    <property type="entry name" value="ArgE/DapE"/>
</dbReference>
<proteinExistence type="inferred from homology"/>
<evidence type="ECO:0000259" key="15">
    <source>
        <dbReference type="Pfam" id="PF07687"/>
    </source>
</evidence>
<comment type="cofactor">
    <cofactor evidence="1">
        <name>Co(2+)</name>
        <dbReference type="ChEBI" id="CHEBI:48828"/>
    </cofactor>
</comment>
<keyword evidence="11" id="KW-0220">Diaminopimelate biosynthesis</keyword>
<reference evidence="16" key="1">
    <citation type="journal article" date="2021" name="PeerJ">
        <title>Extensive microbial diversity within the chicken gut microbiome revealed by metagenomics and culture.</title>
        <authorList>
            <person name="Gilroy R."/>
            <person name="Ravi A."/>
            <person name="Getino M."/>
            <person name="Pursley I."/>
            <person name="Horton D.L."/>
            <person name="Alikhan N.F."/>
            <person name="Baker D."/>
            <person name="Gharbi K."/>
            <person name="Hall N."/>
            <person name="Watson M."/>
            <person name="Adriaenssens E.M."/>
            <person name="Foster-Nyarko E."/>
            <person name="Jarju S."/>
            <person name="Secka A."/>
            <person name="Antonio M."/>
            <person name="Oren A."/>
            <person name="Chaudhuri R.R."/>
            <person name="La Ragione R."/>
            <person name="Hildebrand F."/>
            <person name="Pallen M.J."/>
        </authorList>
    </citation>
    <scope>NUCLEOTIDE SEQUENCE</scope>
    <source>
        <strain evidence="16">7886</strain>
    </source>
</reference>
<dbReference type="SUPFAM" id="SSF55031">
    <property type="entry name" value="Bacterial exopeptidase dimerisation domain"/>
    <property type="match status" value="1"/>
</dbReference>
<evidence type="ECO:0000256" key="2">
    <source>
        <dbReference type="ARBA" id="ARBA00001947"/>
    </source>
</evidence>
<sequence length="385" mass="42249">MKTFSNEQALTILKDLIAIKSVNDHEKVVATYLHDLLAKYGIDSEIRTVHGDRANLVAEIGSGKPVLGVSGHMDVVEAKENNWTSDPFTMIERDGLLFGRGITDMKAGLAAVVITMIELHQQGLPKKGTIRLLATMGEEIGEDGSKTLFSEGSMDDVDGLIIAEPSGYSIGYAEKGSMDIKFTSKGIASHSSAPDKGFNAIDALMNFLNDANKIFRDKNIGSDTMGPLTFNTTIINGGAQVNSIPALATAEASVRTVPEYDNQKVIVTLHNLIEKHNQSGAQISFEVYMNAIPISMDKNNILVLQIKKLMEQYTTEEIKINPIAPATDANYLMRGKTHNFPFIITGPGNDTAHQVNESLEKQMYFNFIDIFETLFVEFLEKSILK</sequence>
<keyword evidence="7" id="KW-0028">Amino-acid biosynthesis</keyword>
<evidence type="ECO:0000256" key="10">
    <source>
        <dbReference type="ARBA" id="ARBA00022833"/>
    </source>
</evidence>
<name>A0A921HR66_9LACO</name>
<dbReference type="GO" id="GO:0009085">
    <property type="term" value="P:lysine biosynthetic process"/>
    <property type="evidence" value="ECO:0007669"/>
    <property type="project" value="UniProtKB-KW"/>
</dbReference>
<keyword evidence="12" id="KW-0457">Lysine biosynthesis</keyword>
<comment type="cofactor">
    <cofactor evidence="2">
        <name>Zn(2+)</name>
        <dbReference type="ChEBI" id="CHEBI:29105"/>
    </cofactor>
</comment>
<evidence type="ECO:0000256" key="12">
    <source>
        <dbReference type="ARBA" id="ARBA00023154"/>
    </source>
</evidence>
<dbReference type="EMBL" id="DYWC01000125">
    <property type="protein sequence ID" value="HJF86900.1"/>
    <property type="molecule type" value="Genomic_DNA"/>
</dbReference>
<dbReference type="NCBIfam" id="NF006365">
    <property type="entry name" value="PRK08588.1"/>
    <property type="match status" value="1"/>
</dbReference>
<dbReference type="PANTHER" id="PTHR43808">
    <property type="entry name" value="ACETYLORNITHINE DEACETYLASE"/>
    <property type="match status" value="1"/>
</dbReference>
<dbReference type="Pfam" id="PF07687">
    <property type="entry name" value="M20_dimer"/>
    <property type="match status" value="1"/>
</dbReference>
<dbReference type="GO" id="GO:0009014">
    <property type="term" value="F:succinyl-diaminopimelate desuccinylase activity"/>
    <property type="evidence" value="ECO:0007669"/>
    <property type="project" value="UniProtKB-EC"/>
</dbReference>
<evidence type="ECO:0000313" key="17">
    <source>
        <dbReference type="Proteomes" id="UP000747013"/>
    </source>
</evidence>
<dbReference type="InterPro" id="IPR011650">
    <property type="entry name" value="Peptidase_M20_dimer"/>
</dbReference>
<keyword evidence="13" id="KW-0170">Cobalt</keyword>
<dbReference type="PANTHER" id="PTHR43808:SF8">
    <property type="entry name" value="PEPTIDASE M20 DIMERISATION DOMAIN-CONTAINING PROTEIN"/>
    <property type="match status" value="1"/>
</dbReference>
<evidence type="ECO:0000313" key="16">
    <source>
        <dbReference type="EMBL" id="HJF86900.1"/>
    </source>
</evidence>
<feature type="domain" description="Peptidase M20 dimerisation" evidence="15">
    <location>
        <begin position="172"/>
        <end position="278"/>
    </location>
</feature>
<dbReference type="NCBIfam" id="TIGR01910">
    <property type="entry name" value="DapE-ArgE"/>
    <property type="match status" value="1"/>
</dbReference>
<dbReference type="InterPro" id="IPR050072">
    <property type="entry name" value="Peptidase_M20A"/>
</dbReference>
<evidence type="ECO:0000256" key="8">
    <source>
        <dbReference type="ARBA" id="ARBA00022723"/>
    </source>
</evidence>
<evidence type="ECO:0000256" key="3">
    <source>
        <dbReference type="ARBA" id="ARBA00005130"/>
    </source>
</evidence>
<evidence type="ECO:0000256" key="5">
    <source>
        <dbReference type="ARBA" id="ARBA00011921"/>
    </source>
</evidence>
<evidence type="ECO:0000256" key="14">
    <source>
        <dbReference type="ARBA" id="ARBA00051301"/>
    </source>
</evidence>
<dbReference type="SUPFAM" id="SSF53187">
    <property type="entry name" value="Zn-dependent exopeptidases"/>
    <property type="match status" value="1"/>
</dbReference>
<dbReference type="InterPro" id="IPR001261">
    <property type="entry name" value="ArgE/DapE_CS"/>
</dbReference>
<evidence type="ECO:0000256" key="4">
    <source>
        <dbReference type="ARBA" id="ARBA00006247"/>
    </source>
</evidence>
<dbReference type="Gene3D" id="3.40.630.10">
    <property type="entry name" value="Zn peptidases"/>
    <property type="match status" value="1"/>
</dbReference>
<dbReference type="PROSITE" id="PS00758">
    <property type="entry name" value="ARGE_DAPE_CPG2_1"/>
    <property type="match status" value="1"/>
</dbReference>
<keyword evidence="9" id="KW-0378">Hydrolase</keyword>
<gene>
    <name evidence="16" type="ORF">K8V88_05625</name>
</gene>
<comment type="catalytic activity">
    <reaction evidence="14">
        <text>N-succinyl-(2S,6S)-2,6-diaminopimelate + H2O = (2S,6S)-2,6-diaminopimelate + succinate</text>
        <dbReference type="Rhea" id="RHEA:22608"/>
        <dbReference type="ChEBI" id="CHEBI:15377"/>
        <dbReference type="ChEBI" id="CHEBI:30031"/>
        <dbReference type="ChEBI" id="CHEBI:57609"/>
        <dbReference type="ChEBI" id="CHEBI:58087"/>
        <dbReference type="EC" id="3.5.1.18"/>
    </reaction>
</comment>
<dbReference type="EC" id="3.5.1.18" evidence="5"/>
<dbReference type="PROSITE" id="PS00759">
    <property type="entry name" value="ARGE_DAPE_CPG2_2"/>
    <property type="match status" value="1"/>
</dbReference>
<dbReference type="AlphaFoldDB" id="A0A921HR66"/>
<comment type="pathway">
    <text evidence="3">Amino-acid biosynthesis; L-lysine biosynthesis via DAP pathway; LL-2,6-diaminopimelate from (S)-tetrahydrodipicolinate (succinylase route): step 3/3.</text>
</comment>
<dbReference type="InterPro" id="IPR002933">
    <property type="entry name" value="Peptidase_M20"/>
</dbReference>
<dbReference type="Gene3D" id="3.30.70.360">
    <property type="match status" value="1"/>
</dbReference>
<evidence type="ECO:0000256" key="1">
    <source>
        <dbReference type="ARBA" id="ARBA00001941"/>
    </source>
</evidence>